<organism evidence="2 3">
    <name type="scientific">Pristionchus mayeri</name>
    <dbReference type="NCBI Taxonomy" id="1317129"/>
    <lineage>
        <taxon>Eukaryota</taxon>
        <taxon>Metazoa</taxon>
        <taxon>Ecdysozoa</taxon>
        <taxon>Nematoda</taxon>
        <taxon>Chromadorea</taxon>
        <taxon>Rhabditida</taxon>
        <taxon>Rhabditina</taxon>
        <taxon>Diplogasteromorpha</taxon>
        <taxon>Diplogasteroidea</taxon>
        <taxon>Neodiplogasteridae</taxon>
        <taxon>Pristionchus</taxon>
    </lineage>
</organism>
<gene>
    <name evidence="1" type="ORF">PMAYCL1PPCAC_13640</name>
    <name evidence="2" type="ORF">PMAYCL1PPCAC_13645</name>
</gene>
<keyword evidence="3" id="KW-1185">Reference proteome</keyword>
<evidence type="ECO:0000313" key="1">
    <source>
        <dbReference type="EMBL" id="GMR43444.1"/>
    </source>
</evidence>
<evidence type="ECO:0000313" key="2">
    <source>
        <dbReference type="EMBL" id="GMR43450.1"/>
    </source>
</evidence>
<protein>
    <submittedName>
        <fullName evidence="2">Uncharacterized protein</fullName>
    </submittedName>
</protein>
<accession>A0AAN4ZTE1</accession>
<name>A0AAN4ZTE1_9BILA</name>
<dbReference type="EMBL" id="BTRK01000003">
    <property type="protein sequence ID" value="GMR43450.1"/>
    <property type="molecule type" value="Genomic_DNA"/>
</dbReference>
<reference evidence="3" key="1">
    <citation type="submission" date="2022-10" db="EMBL/GenBank/DDBJ databases">
        <title>Genome assembly of Pristionchus species.</title>
        <authorList>
            <person name="Yoshida K."/>
            <person name="Sommer R.J."/>
        </authorList>
    </citation>
    <scope>NUCLEOTIDE SEQUENCE [LARGE SCALE GENOMIC DNA]</scope>
    <source>
        <strain evidence="1 3">RS5460</strain>
    </source>
</reference>
<comment type="caution">
    <text evidence="2">The sequence shown here is derived from an EMBL/GenBank/DDBJ whole genome shotgun (WGS) entry which is preliminary data.</text>
</comment>
<reference evidence="2" key="2">
    <citation type="submission" date="2023-06" db="EMBL/GenBank/DDBJ databases">
        <title>Genome assembly of Pristionchus species.</title>
        <authorList>
            <person name="Yoshida K."/>
            <person name="Sommer R.J."/>
        </authorList>
    </citation>
    <scope>NUCLEOTIDE SEQUENCE</scope>
    <source>
        <strain evidence="2 3">RS5460</strain>
    </source>
</reference>
<proteinExistence type="predicted"/>
<evidence type="ECO:0000313" key="3">
    <source>
        <dbReference type="Proteomes" id="UP001328107"/>
    </source>
</evidence>
<dbReference type="AlphaFoldDB" id="A0AAN4ZTE1"/>
<dbReference type="Proteomes" id="UP001328107">
    <property type="component" value="Unassembled WGS sequence"/>
</dbReference>
<dbReference type="EMBL" id="BTRK01000003">
    <property type="protein sequence ID" value="GMR43444.1"/>
    <property type="molecule type" value="Genomic_DNA"/>
</dbReference>
<sequence>MNYRKLHATFDCAHHLYEPYISSLIKENTSVTIFLRCNEAYNLKSLVGVADLRLFSILCLMMLHLAISCPKPISHGCHIQQTALLKLFGKSKTSEQSLYMHVRQHLLRELCDVQNPAFVQTGSYNSCKIINHQKNTVLRASPSSGRTRICFELLL</sequence>